<evidence type="ECO:0000313" key="3">
    <source>
        <dbReference type="Proteomes" id="UP000271162"/>
    </source>
</evidence>
<reference evidence="2 3" key="2">
    <citation type="submission" date="2018-11" db="EMBL/GenBank/DDBJ databases">
        <authorList>
            <consortium name="Pathogen Informatics"/>
        </authorList>
    </citation>
    <scope>NUCLEOTIDE SEQUENCE [LARGE SCALE GENOMIC DNA]</scope>
</reference>
<sequence>MMRGDNMRKFALDLEKILYELEPEELMKPVEKRLTTVDKIEFIKQWVFMFDEIKDEAKRTTWATICKVLDSRVRRNLARARRNRNSSAMMQQPDLERNSSDPFSNDSD</sequence>
<dbReference type="EMBL" id="UYSL01011954">
    <property type="protein sequence ID" value="VDL68814.1"/>
    <property type="molecule type" value="Genomic_DNA"/>
</dbReference>
<gene>
    <name evidence="2" type="ORF">NBR_LOCUS5225</name>
</gene>
<name>A0A0N4XRS1_NIPBR</name>
<evidence type="ECO:0000313" key="2">
    <source>
        <dbReference type="EMBL" id="VDL68814.1"/>
    </source>
</evidence>
<organism evidence="4">
    <name type="scientific">Nippostrongylus brasiliensis</name>
    <name type="common">Rat hookworm</name>
    <dbReference type="NCBI Taxonomy" id="27835"/>
    <lineage>
        <taxon>Eukaryota</taxon>
        <taxon>Metazoa</taxon>
        <taxon>Ecdysozoa</taxon>
        <taxon>Nematoda</taxon>
        <taxon>Chromadorea</taxon>
        <taxon>Rhabditida</taxon>
        <taxon>Rhabditina</taxon>
        <taxon>Rhabditomorpha</taxon>
        <taxon>Strongyloidea</taxon>
        <taxon>Heligmosomidae</taxon>
        <taxon>Nippostrongylus</taxon>
    </lineage>
</organism>
<dbReference type="Proteomes" id="UP000271162">
    <property type="component" value="Unassembled WGS sequence"/>
</dbReference>
<keyword evidence="3" id="KW-1185">Reference proteome</keyword>
<protein>
    <submittedName>
        <fullName evidence="4">MADF domain-containing protein</fullName>
    </submittedName>
</protein>
<reference evidence="4" key="1">
    <citation type="submission" date="2017-02" db="UniProtKB">
        <authorList>
            <consortium name="WormBaseParasite"/>
        </authorList>
    </citation>
    <scope>IDENTIFICATION</scope>
</reference>
<dbReference type="WBParaSite" id="NBR_0000522301-mRNA-1">
    <property type="protein sequence ID" value="NBR_0000522301-mRNA-1"/>
    <property type="gene ID" value="NBR_0000522301"/>
</dbReference>
<dbReference type="AlphaFoldDB" id="A0A0N4XRS1"/>
<feature type="region of interest" description="Disordered" evidence="1">
    <location>
        <begin position="80"/>
        <end position="108"/>
    </location>
</feature>
<evidence type="ECO:0000256" key="1">
    <source>
        <dbReference type="SAM" id="MobiDB-lite"/>
    </source>
</evidence>
<proteinExistence type="predicted"/>
<accession>A0A0N4XRS1</accession>
<evidence type="ECO:0000313" key="4">
    <source>
        <dbReference type="WBParaSite" id="NBR_0000522301-mRNA-1"/>
    </source>
</evidence>